<keyword evidence="2 6" id="KW-0032">Aminotransferase</keyword>
<comment type="cofactor">
    <cofactor evidence="1">
        <name>pyridoxal 5'-phosphate</name>
        <dbReference type="ChEBI" id="CHEBI:597326"/>
    </cofactor>
</comment>
<dbReference type="RefSeq" id="WP_154766510.1">
    <property type="nucleotide sequence ID" value="NZ_WLYK01000001.1"/>
</dbReference>
<name>A0A7K1FEB4_9ACTN</name>
<protein>
    <submittedName>
        <fullName evidence="6">Aminotransferase class I/II-fold pyridoxal phosphate-dependent enzyme</fullName>
    </submittedName>
</protein>
<evidence type="ECO:0000256" key="4">
    <source>
        <dbReference type="ARBA" id="ARBA00022898"/>
    </source>
</evidence>
<evidence type="ECO:0000259" key="5">
    <source>
        <dbReference type="Pfam" id="PF00155"/>
    </source>
</evidence>
<dbReference type="GO" id="GO:1901605">
    <property type="term" value="P:alpha-amino acid metabolic process"/>
    <property type="evidence" value="ECO:0007669"/>
    <property type="project" value="TreeGrafter"/>
</dbReference>
<dbReference type="EMBL" id="WLYK01000001">
    <property type="protein sequence ID" value="MTD12445.1"/>
    <property type="molecule type" value="Genomic_DNA"/>
</dbReference>
<sequence length="403" mass="42477">MTGVLDVSGPVAARRISDYVAPSAFGASLGPAPADVIALTSGSPAAEAFPAAKLAEAFTAVLTDPARAPRALDYSAHQGHAGLREFIAGLEGVDAGRVVITNGALHALALPVLAGLDPGDQVVVENPLYPLALKVLQLPGAVPVPIDIDGDGLRVDLLADRLRAGLRPRAVYVVPDFHNPTGVTLSAQRRLDLVELAERYGFLVVSDNPYRWLRGHGDPVPDLDLASRQVVHSNTFSKVFGPGLRVGWTVLPESLVRPALEVRSRLDQHASSLTQEALAELVARRGFFDAVAGRAAALYAERGEIWVDALRSALGDRVRIEQPAGGLFSWPAFPGLADTTEFATRLLAAGVATVPGAQFTSTGGTDAPQHLRASFGQNTPPRLLRAAQIFAEVYSALDSEGRA</sequence>
<dbReference type="AlphaFoldDB" id="A0A7K1FEB4"/>
<dbReference type="InterPro" id="IPR015424">
    <property type="entry name" value="PyrdxlP-dep_Trfase"/>
</dbReference>
<dbReference type="CDD" id="cd00609">
    <property type="entry name" value="AAT_like"/>
    <property type="match status" value="1"/>
</dbReference>
<evidence type="ECO:0000256" key="3">
    <source>
        <dbReference type="ARBA" id="ARBA00022679"/>
    </source>
</evidence>
<dbReference type="GO" id="GO:0009042">
    <property type="term" value="F:valine-pyruvate transaminase activity"/>
    <property type="evidence" value="ECO:0007669"/>
    <property type="project" value="TreeGrafter"/>
</dbReference>
<evidence type="ECO:0000256" key="1">
    <source>
        <dbReference type="ARBA" id="ARBA00001933"/>
    </source>
</evidence>
<keyword evidence="3 6" id="KW-0808">Transferase</keyword>
<dbReference type="InterPro" id="IPR050859">
    <property type="entry name" value="Class-I_PLP-dep_aminotransf"/>
</dbReference>
<dbReference type="Pfam" id="PF00155">
    <property type="entry name" value="Aminotran_1_2"/>
    <property type="match status" value="1"/>
</dbReference>
<dbReference type="Gene3D" id="3.40.640.10">
    <property type="entry name" value="Type I PLP-dependent aspartate aminotransferase-like (Major domain)"/>
    <property type="match status" value="1"/>
</dbReference>
<dbReference type="Gene3D" id="3.90.1150.10">
    <property type="entry name" value="Aspartate Aminotransferase, domain 1"/>
    <property type="match status" value="1"/>
</dbReference>
<evidence type="ECO:0000313" key="7">
    <source>
        <dbReference type="Proteomes" id="UP000460221"/>
    </source>
</evidence>
<dbReference type="GO" id="GO:0005829">
    <property type="term" value="C:cytosol"/>
    <property type="evidence" value="ECO:0007669"/>
    <property type="project" value="TreeGrafter"/>
</dbReference>
<feature type="domain" description="Aminotransferase class I/classII large" evidence="5">
    <location>
        <begin position="35"/>
        <end position="385"/>
    </location>
</feature>
<organism evidence="6 7">
    <name type="scientific">Nakamurella alba</name>
    <dbReference type="NCBI Taxonomy" id="2665158"/>
    <lineage>
        <taxon>Bacteria</taxon>
        <taxon>Bacillati</taxon>
        <taxon>Actinomycetota</taxon>
        <taxon>Actinomycetes</taxon>
        <taxon>Nakamurellales</taxon>
        <taxon>Nakamurellaceae</taxon>
        <taxon>Nakamurella</taxon>
    </lineage>
</organism>
<reference evidence="6 7" key="1">
    <citation type="submission" date="2019-11" db="EMBL/GenBank/DDBJ databases">
        <authorList>
            <person name="Jiang L.-Q."/>
        </authorList>
    </citation>
    <scope>NUCLEOTIDE SEQUENCE [LARGE SCALE GENOMIC DNA]</scope>
    <source>
        <strain evidence="6 7">YIM 132087</strain>
    </source>
</reference>
<evidence type="ECO:0000256" key="2">
    <source>
        <dbReference type="ARBA" id="ARBA00022576"/>
    </source>
</evidence>
<dbReference type="InterPro" id="IPR004839">
    <property type="entry name" value="Aminotransferase_I/II_large"/>
</dbReference>
<keyword evidence="4" id="KW-0663">Pyridoxal phosphate</keyword>
<dbReference type="InterPro" id="IPR015421">
    <property type="entry name" value="PyrdxlP-dep_Trfase_major"/>
</dbReference>
<comment type="caution">
    <text evidence="6">The sequence shown here is derived from an EMBL/GenBank/DDBJ whole genome shotgun (WGS) entry which is preliminary data.</text>
</comment>
<keyword evidence="7" id="KW-1185">Reference proteome</keyword>
<dbReference type="InterPro" id="IPR015422">
    <property type="entry name" value="PyrdxlP-dep_Trfase_small"/>
</dbReference>
<dbReference type="PANTHER" id="PTHR42790:SF4">
    <property type="entry name" value="VALINE--PYRUVATE AMINOTRANSFERASE"/>
    <property type="match status" value="1"/>
</dbReference>
<dbReference type="Proteomes" id="UP000460221">
    <property type="component" value="Unassembled WGS sequence"/>
</dbReference>
<evidence type="ECO:0000313" key="6">
    <source>
        <dbReference type="EMBL" id="MTD12445.1"/>
    </source>
</evidence>
<accession>A0A7K1FEB4</accession>
<dbReference type="PANTHER" id="PTHR42790">
    <property type="entry name" value="AMINOTRANSFERASE"/>
    <property type="match status" value="1"/>
</dbReference>
<gene>
    <name evidence="6" type="ORF">GIS00_00620</name>
</gene>
<dbReference type="SUPFAM" id="SSF53383">
    <property type="entry name" value="PLP-dependent transferases"/>
    <property type="match status" value="1"/>
</dbReference>
<proteinExistence type="predicted"/>
<dbReference type="GO" id="GO:0030170">
    <property type="term" value="F:pyridoxal phosphate binding"/>
    <property type="evidence" value="ECO:0007669"/>
    <property type="project" value="InterPro"/>
</dbReference>